<dbReference type="PANTHER" id="PTHR43191:SF2">
    <property type="entry name" value="RRNA METHYLTRANSFERASE 3, MITOCHONDRIAL"/>
    <property type="match status" value="1"/>
</dbReference>
<dbReference type="Pfam" id="PF00588">
    <property type="entry name" value="SpoU_methylase"/>
    <property type="match status" value="1"/>
</dbReference>
<proteinExistence type="inferred from homology"/>
<dbReference type="STRING" id="1565605.PG1C_06655"/>
<dbReference type="PANTHER" id="PTHR43191">
    <property type="entry name" value="RRNA METHYLTRANSFERASE 3"/>
    <property type="match status" value="1"/>
</dbReference>
<dbReference type="RefSeq" id="WP_202636701.1">
    <property type="nucleotide sequence ID" value="NZ_CP010554.1"/>
</dbReference>
<dbReference type="InterPro" id="IPR029028">
    <property type="entry name" value="Alpha/beta_knot_MTases"/>
</dbReference>
<dbReference type="InterPro" id="IPR001537">
    <property type="entry name" value="SpoU_MeTrfase"/>
</dbReference>
<dbReference type="InterPro" id="IPR029064">
    <property type="entry name" value="Ribosomal_eL30-like_sf"/>
</dbReference>
<dbReference type="InterPro" id="IPR013123">
    <property type="entry name" value="SpoU_subst-bd"/>
</dbReference>
<dbReference type="Gene3D" id="3.30.1330.30">
    <property type="match status" value="1"/>
</dbReference>
<dbReference type="PATRIC" id="fig|1565605.3.peg.1399"/>
<dbReference type="GO" id="GO:0006396">
    <property type="term" value="P:RNA processing"/>
    <property type="evidence" value="ECO:0007669"/>
    <property type="project" value="InterPro"/>
</dbReference>
<keyword evidence="3" id="KW-0808">Transferase</keyword>
<dbReference type="EMBL" id="CP010554">
    <property type="protein sequence ID" value="AJP48225.1"/>
    <property type="molecule type" value="Genomic_DNA"/>
</dbReference>
<dbReference type="Proteomes" id="UP000061603">
    <property type="component" value="Chromosome"/>
</dbReference>
<dbReference type="KEGG" id="rbu:PG1C_06655"/>
<comment type="similarity">
    <text evidence="1">Belongs to the class IV-like SAM-binding methyltransferase superfamily. RNA methyltransferase TrmH family.</text>
</comment>
<reference evidence="5 6" key="1">
    <citation type="journal article" date="2015" name="Genome Announc.">
        <title>Complete Genome Sequence of a Novel Bacterium within the Family Rhodocyclaceae That Degrades Polycyclic Aromatic Hydrocarbons.</title>
        <authorList>
            <person name="Singleton D.R."/>
            <person name="Dickey A.N."/>
            <person name="Scholl E.H."/>
            <person name="Wright F.A."/>
            <person name="Aitken M.D."/>
        </authorList>
    </citation>
    <scope>NUCLEOTIDE SEQUENCE [LARGE SCALE GENOMIC DNA]</scope>
    <source>
        <strain evidence="6">PG1-Ca6</strain>
    </source>
</reference>
<accession>A0A0C5J8F2</accession>
<keyword evidence="2" id="KW-0489">Methyltransferase</keyword>
<dbReference type="SUPFAM" id="SSF55315">
    <property type="entry name" value="L30e-like"/>
    <property type="match status" value="1"/>
</dbReference>
<dbReference type="InterPro" id="IPR051259">
    <property type="entry name" value="rRNA_Methyltransferase"/>
</dbReference>
<dbReference type="HOGENOM" id="CLU_021322_3_2_4"/>
<dbReference type="CDD" id="cd18095">
    <property type="entry name" value="SpoU-like_rRNA-MTase"/>
    <property type="match status" value="1"/>
</dbReference>
<dbReference type="SUPFAM" id="SSF75217">
    <property type="entry name" value="alpha/beta knot"/>
    <property type="match status" value="1"/>
</dbReference>
<dbReference type="AlphaFoldDB" id="A0A0C5J8F2"/>
<evidence type="ECO:0000259" key="4">
    <source>
        <dbReference type="SMART" id="SM00967"/>
    </source>
</evidence>
<dbReference type="Pfam" id="PF22435">
    <property type="entry name" value="MRM3-like_sub_bind"/>
    <property type="match status" value="1"/>
</dbReference>
<dbReference type="InterPro" id="IPR053888">
    <property type="entry name" value="MRM3-like_sub_bind"/>
</dbReference>
<dbReference type="InterPro" id="IPR029026">
    <property type="entry name" value="tRNA_m1G_MTases_N"/>
</dbReference>
<organism evidence="5 6">
    <name type="scientific">Rugosibacter aromaticivorans</name>
    <dbReference type="NCBI Taxonomy" id="1565605"/>
    <lineage>
        <taxon>Bacteria</taxon>
        <taxon>Pseudomonadati</taxon>
        <taxon>Pseudomonadota</taxon>
        <taxon>Betaproteobacteria</taxon>
        <taxon>Nitrosomonadales</taxon>
        <taxon>Sterolibacteriaceae</taxon>
        <taxon>Rugosibacter</taxon>
    </lineage>
</organism>
<dbReference type="SMART" id="SM00967">
    <property type="entry name" value="SpoU_sub_bind"/>
    <property type="match status" value="1"/>
</dbReference>
<dbReference type="Gene3D" id="3.40.1280.10">
    <property type="match status" value="1"/>
</dbReference>
<keyword evidence="6" id="KW-1185">Reference proteome</keyword>
<gene>
    <name evidence="5" type="ORF">PG1C_06655</name>
</gene>
<evidence type="ECO:0000313" key="5">
    <source>
        <dbReference type="EMBL" id="AJP48225.1"/>
    </source>
</evidence>
<evidence type="ECO:0000256" key="2">
    <source>
        <dbReference type="ARBA" id="ARBA00022603"/>
    </source>
</evidence>
<dbReference type="GO" id="GO:0008173">
    <property type="term" value="F:RNA methyltransferase activity"/>
    <property type="evidence" value="ECO:0007669"/>
    <property type="project" value="InterPro"/>
</dbReference>
<dbReference type="GO" id="GO:0005737">
    <property type="term" value="C:cytoplasm"/>
    <property type="evidence" value="ECO:0007669"/>
    <property type="project" value="UniProtKB-ARBA"/>
</dbReference>
<dbReference type="GO" id="GO:0032259">
    <property type="term" value="P:methylation"/>
    <property type="evidence" value="ECO:0007669"/>
    <property type="project" value="UniProtKB-KW"/>
</dbReference>
<feature type="domain" description="RNA 2-O ribose methyltransferase substrate binding" evidence="4">
    <location>
        <begin position="35"/>
        <end position="109"/>
    </location>
</feature>
<sequence length="260" mass="26984">MNTPRLITSRANPAFKALSALASDPRAPRHEGRTLADGIHLVADCFAHRITVQQLLVSESGQQHPQIAALLAGAGDIECLLLSDTLFREISGVATPTGIAAVIYIPQASQGDIAGDVVMLDAIQDAGNVGTILRTAAAAGVRDIVLGPGCAGAWTPRVLRAGQGAHFNLRIREQADLAATLAICSGMPVATVAREGVSLYALDLSQPIVWLFGNEGAGLSAELIAAVQQRVTIPLATTSESLNVAAAAAVCLFEAVRQRQ</sequence>
<protein>
    <recommendedName>
        <fullName evidence="4">RNA 2-O ribose methyltransferase substrate binding domain-containing protein</fullName>
    </recommendedName>
</protein>
<evidence type="ECO:0000313" key="6">
    <source>
        <dbReference type="Proteomes" id="UP000061603"/>
    </source>
</evidence>
<evidence type="ECO:0000256" key="1">
    <source>
        <dbReference type="ARBA" id="ARBA00007228"/>
    </source>
</evidence>
<evidence type="ECO:0000256" key="3">
    <source>
        <dbReference type="ARBA" id="ARBA00022679"/>
    </source>
</evidence>
<dbReference type="GO" id="GO:0003723">
    <property type="term" value="F:RNA binding"/>
    <property type="evidence" value="ECO:0007669"/>
    <property type="project" value="InterPro"/>
</dbReference>
<name>A0A0C5J8F2_9PROT</name>